<feature type="compositionally biased region" description="Low complexity" evidence="1">
    <location>
        <begin position="81"/>
        <end position="100"/>
    </location>
</feature>
<reference evidence="2" key="1">
    <citation type="journal article" date="2017" name="Parasit. Vectors">
        <title>Sialotranscriptomics of Rhipicephalus zambeziensis reveals intricate expression profiles of secretory proteins and suggests tight temporal transcriptional regulation during blood-feeding.</title>
        <authorList>
            <person name="de Castro M.H."/>
            <person name="de Klerk D."/>
            <person name="Pienaar R."/>
            <person name="Rees D.J.G."/>
            <person name="Mans B.J."/>
        </authorList>
    </citation>
    <scope>NUCLEOTIDE SEQUENCE</scope>
    <source>
        <tissue evidence="2">Salivary glands</tissue>
    </source>
</reference>
<proteinExistence type="predicted"/>
<sequence>MALRTQCHYGHNVSSTKPRCYRPTESGRLQQTRTEGKKTPSWSLPRLRTEHQENKKTGCVYVSSKDEPRGNASPRRKCRPSSSNTRTQSSTHTQSHTGRTPLPPSSEAKEKRRRCY</sequence>
<protein>
    <submittedName>
        <fullName evidence="2">Uncharacterized protein</fullName>
    </submittedName>
</protein>
<name>A0A224YKZ2_9ACAR</name>
<organism evidence="2">
    <name type="scientific">Rhipicephalus zambeziensis</name>
    <dbReference type="NCBI Taxonomy" id="60191"/>
    <lineage>
        <taxon>Eukaryota</taxon>
        <taxon>Metazoa</taxon>
        <taxon>Ecdysozoa</taxon>
        <taxon>Arthropoda</taxon>
        <taxon>Chelicerata</taxon>
        <taxon>Arachnida</taxon>
        <taxon>Acari</taxon>
        <taxon>Parasitiformes</taxon>
        <taxon>Ixodida</taxon>
        <taxon>Ixodoidea</taxon>
        <taxon>Ixodidae</taxon>
        <taxon>Rhipicephalinae</taxon>
        <taxon>Rhipicephalus</taxon>
        <taxon>Rhipicephalus</taxon>
    </lineage>
</organism>
<accession>A0A224YKZ2</accession>
<evidence type="ECO:0000256" key="1">
    <source>
        <dbReference type="SAM" id="MobiDB-lite"/>
    </source>
</evidence>
<feature type="region of interest" description="Disordered" evidence="1">
    <location>
        <begin position="1"/>
        <end position="116"/>
    </location>
</feature>
<dbReference type="EMBL" id="GFPF01003488">
    <property type="protein sequence ID" value="MAA14634.1"/>
    <property type="molecule type" value="Transcribed_RNA"/>
</dbReference>
<dbReference type="AlphaFoldDB" id="A0A224YKZ2"/>
<evidence type="ECO:0000313" key="2">
    <source>
        <dbReference type="EMBL" id="MAA14634.1"/>
    </source>
</evidence>
<feature type="compositionally biased region" description="Basic and acidic residues" evidence="1">
    <location>
        <begin position="47"/>
        <end position="56"/>
    </location>
</feature>